<dbReference type="RefSeq" id="WP_177135700.1">
    <property type="nucleotide sequence ID" value="NZ_VYGV01000007.1"/>
</dbReference>
<dbReference type="EMBL" id="VYGV01000007">
    <property type="protein sequence ID" value="NWF45815.1"/>
    <property type="molecule type" value="Genomic_DNA"/>
</dbReference>
<gene>
    <name evidence="1" type="ORF">F3K02_11220</name>
</gene>
<dbReference type="Proteomes" id="UP000545507">
    <property type="component" value="Unassembled WGS sequence"/>
</dbReference>
<evidence type="ECO:0000313" key="1">
    <source>
        <dbReference type="EMBL" id="NWF45815.1"/>
    </source>
</evidence>
<accession>A0A7Y8GVW0</accession>
<comment type="caution">
    <text evidence="1">The sequence shown here is derived from an EMBL/GenBank/DDBJ whole genome shotgun (WGS) entry which is preliminary data.</text>
</comment>
<reference evidence="1 2" key="1">
    <citation type="submission" date="2019-09" db="EMBL/GenBank/DDBJ databases">
        <title>Hydrogenophaga aromatica sp. nov., isolated from a para-xylene-degrading enrichment culture.</title>
        <authorList>
            <person name="Tancsics A."/>
            <person name="Banerjee S."/>
        </authorList>
    </citation>
    <scope>NUCLEOTIDE SEQUENCE [LARGE SCALE GENOMIC DNA]</scope>
    <source>
        <strain evidence="1 2">D2P1</strain>
    </source>
</reference>
<organism evidence="1 2">
    <name type="scientific">Hydrogenophaga aromaticivorans</name>
    <dbReference type="NCBI Taxonomy" id="2610898"/>
    <lineage>
        <taxon>Bacteria</taxon>
        <taxon>Pseudomonadati</taxon>
        <taxon>Pseudomonadota</taxon>
        <taxon>Betaproteobacteria</taxon>
        <taxon>Burkholderiales</taxon>
        <taxon>Comamonadaceae</taxon>
        <taxon>Hydrogenophaga</taxon>
    </lineage>
</organism>
<protein>
    <submittedName>
        <fullName evidence="1">Uncharacterized protein</fullName>
    </submittedName>
</protein>
<evidence type="ECO:0000313" key="2">
    <source>
        <dbReference type="Proteomes" id="UP000545507"/>
    </source>
</evidence>
<keyword evidence="2" id="KW-1185">Reference proteome</keyword>
<name>A0A7Y8GVW0_9BURK</name>
<dbReference type="AlphaFoldDB" id="A0A7Y8GVW0"/>
<sequence length="95" mass="10586">MNDVDQLSPVKQGLWFYGGVTTCHVRIVRHHTLFGTGNADDPPELATDHAVECFYIRFDKPHTPVPWLDGGAALSLREAVFLAERRLGPVVSWAD</sequence>
<proteinExistence type="predicted"/>